<feature type="non-terminal residue" evidence="2">
    <location>
        <position position="1"/>
    </location>
</feature>
<sequence>MKLELESKRQGGRSPDDDPGAGGHGSAGEWPVPPAPETQDFQEFMAENESAVLHLQSAEELERLKAEEDSGDAPGAADLGVCIVEEALAAPGGALCPPLAAPILIQAPFPPGSSVLCFAEGDRPFSDAGSLLYYPLGGGKGDGGAAEPPPPSSSSGEQDPPGTKGETAKTRPPGSAAPAPSPPRAARAPPPL</sequence>
<comment type="caution">
    <text evidence="2">The sequence shown here is derived from an EMBL/GenBank/DDBJ whole genome shotgun (WGS) entry which is preliminary data.</text>
</comment>
<evidence type="ECO:0000256" key="1">
    <source>
        <dbReference type="SAM" id="MobiDB-lite"/>
    </source>
</evidence>
<keyword evidence="3" id="KW-1185">Reference proteome</keyword>
<feature type="region of interest" description="Disordered" evidence="1">
    <location>
        <begin position="136"/>
        <end position="192"/>
    </location>
</feature>
<feature type="non-terminal residue" evidence="2">
    <location>
        <position position="192"/>
    </location>
</feature>
<feature type="region of interest" description="Disordered" evidence="1">
    <location>
        <begin position="1"/>
        <end position="39"/>
    </location>
</feature>
<proteinExistence type="predicted"/>
<dbReference type="Proteomes" id="UP000541332">
    <property type="component" value="Unassembled WGS sequence"/>
</dbReference>
<protein>
    <submittedName>
        <fullName evidence="2">CSRN2 protein</fullName>
    </submittedName>
</protein>
<dbReference type="OrthoDB" id="5946974at2759"/>
<dbReference type="AlphaFoldDB" id="A0A7L4F940"/>
<evidence type="ECO:0000313" key="3">
    <source>
        <dbReference type="Proteomes" id="UP000541332"/>
    </source>
</evidence>
<gene>
    <name evidence="2" type="primary">Csrnp2_1</name>
    <name evidence="2" type="ORF">ALOBEC_R15409</name>
</gene>
<accession>A0A7L4F940</accession>
<feature type="compositionally biased region" description="Low complexity" evidence="1">
    <location>
        <begin position="153"/>
        <end position="162"/>
    </location>
</feature>
<evidence type="ECO:0000313" key="2">
    <source>
        <dbReference type="EMBL" id="NXW83506.1"/>
    </source>
</evidence>
<reference evidence="2 3" key="1">
    <citation type="submission" date="2020-02" db="EMBL/GenBank/DDBJ databases">
        <title>Bird 10,000 Genomes (B10K) Project - Family phase.</title>
        <authorList>
            <person name="Zhang G."/>
        </authorList>
    </citation>
    <scope>NUCLEOTIDE SEQUENCE [LARGE SCALE GENOMIC DNA]</scope>
    <source>
        <strain evidence="2">B10K-DU-006-06</strain>
    </source>
</reference>
<dbReference type="EMBL" id="VWYH01001535">
    <property type="protein sequence ID" value="NXW83506.1"/>
    <property type="molecule type" value="Genomic_DNA"/>
</dbReference>
<organism evidence="2 3">
    <name type="scientific">Pampusana beccarii</name>
    <name type="common">Western bronze ground-dove</name>
    <dbReference type="NCBI Taxonomy" id="2953425"/>
    <lineage>
        <taxon>Eukaryota</taxon>
        <taxon>Metazoa</taxon>
        <taxon>Chordata</taxon>
        <taxon>Craniata</taxon>
        <taxon>Vertebrata</taxon>
        <taxon>Euteleostomi</taxon>
        <taxon>Archelosauria</taxon>
        <taxon>Archosauria</taxon>
        <taxon>Dinosauria</taxon>
        <taxon>Saurischia</taxon>
        <taxon>Theropoda</taxon>
        <taxon>Coelurosauria</taxon>
        <taxon>Aves</taxon>
        <taxon>Neognathae</taxon>
        <taxon>Neoaves</taxon>
        <taxon>Columbimorphae</taxon>
        <taxon>Columbiformes</taxon>
        <taxon>Columbidae</taxon>
        <taxon>Pampusana</taxon>
    </lineage>
</organism>
<feature type="compositionally biased region" description="Pro residues" evidence="1">
    <location>
        <begin position="179"/>
        <end position="192"/>
    </location>
</feature>
<name>A0A7L4F940_9COLU</name>